<name>A0ABV8UP87_9PROT</name>
<accession>A0ABV8UP87</accession>
<keyword evidence="11" id="KW-1185">Reference proteome</keyword>
<evidence type="ECO:0000256" key="5">
    <source>
        <dbReference type="ARBA" id="ARBA00023004"/>
    </source>
</evidence>
<keyword evidence="4" id="KW-0249">Electron transport</keyword>
<evidence type="ECO:0000256" key="8">
    <source>
        <dbReference type="ARBA" id="ARBA00046332"/>
    </source>
</evidence>
<comment type="similarity">
    <text evidence="8">Belongs to the Bfd family.</text>
</comment>
<dbReference type="PANTHER" id="PTHR37424:SF1">
    <property type="entry name" value="BACTERIOFERRITIN-ASSOCIATED FERREDOXIN"/>
    <property type="match status" value="1"/>
</dbReference>
<proteinExistence type="inferred from homology"/>
<keyword evidence="2" id="KW-0001">2Fe-2S</keyword>
<evidence type="ECO:0000259" key="9">
    <source>
        <dbReference type="Pfam" id="PF04324"/>
    </source>
</evidence>
<dbReference type="InterPro" id="IPR007419">
    <property type="entry name" value="BFD-like_2Fe2S-bd_dom"/>
</dbReference>
<dbReference type="PANTHER" id="PTHR37424">
    <property type="entry name" value="BACTERIOFERRITIN-ASSOCIATED FERREDOXIN"/>
    <property type="match status" value="1"/>
</dbReference>
<dbReference type="InterPro" id="IPR041854">
    <property type="entry name" value="BFD-like_2Fe2S-bd_dom_sf"/>
</dbReference>
<evidence type="ECO:0000256" key="6">
    <source>
        <dbReference type="ARBA" id="ARBA00023014"/>
    </source>
</evidence>
<evidence type="ECO:0000256" key="1">
    <source>
        <dbReference type="ARBA" id="ARBA00022448"/>
    </source>
</evidence>
<reference evidence="11" key="1">
    <citation type="journal article" date="2019" name="Int. J. Syst. Evol. Microbiol.">
        <title>The Global Catalogue of Microorganisms (GCM) 10K type strain sequencing project: providing services to taxonomists for standard genome sequencing and annotation.</title>
        <authorList>
            <consortium name="The Broad Institute Genomics Platform"/>
            <consortium name="The Broad Institute Genome Sequencing Center for Infectious Disease"/>
            <person name="Wu L."/>
            <person name="Ma J."/>
        </authorList>
    </citation>
    <scope>NUCLEOTIDE SEQUENCE [LARGE SCALE GENOMIC DNA]</scope>
    <source>
        <strain evidence="11">CECT 8472</strain>
    </source>
</reference>
<organism evidence="10 11">
    <name type="scientific">Fodinicurvata halophila</name>
    <dbReference type="NCBI Taxonomy" id="1419723"/>
    <lineage>
        <taxon>Bacteria</taxon>
        <taxon>Pseudomonadati</taxon>
        <taxon>Pseudomonadota</taxon>
        <taxon>Alphaproteobacteria</taxon>
        <taxon>Rhodospirillales</taxon>
        <taxon>Rhodovibrionaceae</taxon>
        <taxon>Fodinicurvata</taxon>
    </lineage>
</organism>
<evidence type="ECO:0000256" key="7">
    <source>
        <dbReference type="ARBA" id="ARBA00039386"/>
    </source>
</evidence>
<keyword evidence="3" id="KW-0479">Metal-binding</keyword>
<dbReference type="RefSeq" id="WP_382423469.1">
    <property type="nucleotide sequence ID" value="NZ_JBHSCW010000011.1"/>
</dbReference>
<gene>
    <name evidence="10" type="ORF">ACFOW6_16200</name>
</gene>
<evidence type="ECO:0000256" key="2">
    <source>
        <dbReference type="ARBA" id="ARBA00022714"/>
    </source>
</evidence>
<protein>
    <recommendedName>
        <fullName evidence="7">Bacterioferritin-associated ferredoxin</fullName>
    </recommendedName>
</protein>
<dbReference type="InterPro" id="IPR052371">
    <property type="entry name" value="BFD-associated_ferredoxin"/>
</dbReference>
<evidence type="ECO:0000313" key="10">
    <source>
        <dbReference type="EMBL" id="MFC4353092.1"/>
    </source>
</evidence>
<evidence type="ECO:0000256" key="3">
    <source>
        <dbReference type="ARBA" id="ARBA00022723"/>
    </source>
</evidence>
<evidence type="ECO:0000313" key="11">
    <source>
        <dbReference type="Proteomes" id="UP001595799"/>
    </source>
</evidence>
<sequence length="71" mass="7812">MYVCLCNGFTCRDVRRSIEDGAVTPAQVYRAQGVRPSCGRCKETICDILSECRKPAESLSFSSEPLPLPAE</sequence>
<dbReference type="Pfam" id="PF04324">
    <property type="entry name" value="Fer2_BFD"/>
    <property type="match status" value="1"/>
</dbReference>
<dbReference type="EMBL" id="JBHSCW010000011">
    <property type="protein sequence ID" value="MFC4353092.1"/>
    <property type="molecule type" value="Genomic_DNA"/>
</dbReference>
<dbReference type="Proteomes" id="UP001595799">
    <property type="component" value="Unassembled WGS sequence"/>
</dbReference>
<keyword evidence="6" id="KW-0411">Iron-sulfur</keyword>
<evidence type="ECO:0000256" key="4">
    <source>
        <dbReference type="ARBA" id="ARBA00022982"/>
    </source>
</evidence>
<dbReference type="Gene3D" id="1.10.10.1100">
    <property type="entry name" value="BFD-like [2Fe-2S]-binding domain"/>
    <property type="match status" value="1"/>
</dbReference>
<keyword evidence="5" id="KW-0408">Iron</keyword>
<comment type="caution">
    <text evidence="10">The sequence shown here is derived from an EMBL/GenBank/DDBJ whole genome shotgun (WGS) entry which is preliminary data.</text>
</comment>
<keyword evidence="1" id="KW-0813">Transport</keyword>
<feature type="domain" description="BFD-like [2Fe-2S]-binding" evidence="9">
    <location>
        <begin position="2"/>
        <end position="51"/>
    </location>
</feature>